<keyword evidence="3 7" id="KW-0934">Plastid</keyword>
<comment type="similarity">
    <text evidence="2">Belongs to the intron maturase 2 family. MatK subfamily.</text>
</comment>
<evidence type="ECO:0000256" key="5">
    <source>
        <dbReference type="ARBA" id="ARBA00022694"/>
    </source>
</evidence>
<comment type="function">
    <text evidence="7">Usually encoded in the trnK tRNA gene intron. Probably assists in splicing its own and other chloroplast group II introns.</text>
</comment>
<dbReference type="Pfam" id="PF01824">
    <property type="entry name" value="MatK_N"/>
    <property type="match status" value="1"/>
</dbReference>
<sequence>MNKICFLYPFFNPFEEDFYLINKTIYNHHLQDIGIKSISVASSAVAVKRLLSSIYNWDLLENIDTTRSNKDLYLYPLVRLIIIILFLFLPFQDISYRNSKLETSKSIHSIFLFLEDRFTRSNHGLRVDIPHDFHLETPIRLFRHQIQDVSFLHLLRIVFCIDLMFNKKTSYSHEEERRESLNNLIRNFYIFVIDSVLLIPWIEICKLQVSDLLLFDTWNIVRKERYLLTSKSRVNVKGVHSYLNQRLCFHYARWTTSLVVVFQGTRYFTEKWSCYLRILLRYHFHFRTKCDDQLLTLVPTRGISFSGYILVIEIISKDIWIKSQSDLYIIYLTSKKFYPQIPNSVITIILTKQKFCNINGFPVGKLTWISSTDNEIINRYARLCKVFFFYYGASFNQFRVRQLLYILQLSRNSTLAVKHRSTIRMLSYRYNLKISNQFLVLCKYKSSHNTRRVWWSRSIWFVFVESSKLRTAL</sequence>
<keyword evidence="8" id="KW-0812">Transmembrane</keyword>
<dbReference type="GeneID" id="38747350"/>
<evidence type="ECO:0000256" key="1">
    <source>
        <dbReference type="ARBA" id="ARBA00004474"/>
    </source>
</evidence>
<keyword evidence="4" id="KW-0507">mRNA processing</keyword>
<evidence type="ECO:0000256" key="2">
    <source>
        <dbReference type="ARBA" id="ARBA00006621"/>
    </source>
</evidence>
<evidence type="ECO:0000259" key="9">
    <source>
        <dbReference type="Pfam" id="PF01348"/>
    </source>
</evidence>
<dbReference type="InterPro" id="IPR024942">
    <property type="entry name" value="Maturase_MatK_N"/>
</dbReference>
<feature type="domain" description="Maturase MatK N-terminal" evidence="10">
    <location>
        <begin position="5"/>
        <end position="290"/>
    </location>
</feature>
<proteinExistence type="inferred from homology"/>
<dbReference type="InterPro" id="IPR024937">
    <property type="entry name" value="Domain_X"/>
</dbReference>
<dbReference type="GO" id="GO:0006397">
    <property type="term" value="P:mRNA processing"/>
    <property type="evidence" value="ECO:0007669"/>
    <property type="project" value="UniProtKB-KW"/>
</dbReference>
<evidence type="ECO:0000256" key="8">
    <source>
        <dbReference type="SAM" id="Phobius"/>
    </source>
</evidence>
<dbReference type="AlphaFoldDB" id="A0A3G5CU98"/>
<feature type="transmembrane region" description="Helical" evidence="8">
    <location>
        <begin position="72"/>
        <end position="91"/>
    </location>
</feature>
<keyword evidence="5" id="KW-0819">tRNA processing</keyword>
<evidence type="ECO:0000259" key="10">
    <source>
        <dbReference type="Pfam" id="PF01824"/>
    </source>
</evidence>
<dbReference type="Pfam" id="PF01348">
    <property type="entry name" value="Intron_maturas2"/>
    <property type="match status" value="1"/>
</dbReference>
<dbReference type="GO" id="GO:0003723">
    <property type="term" value="F:RNA binding"/>
    <property type="evidence" value="ECO:0007669"/>
    <property type="project" value="UniProtKB-KW"/>
</dbReference>
<dbReference type="InterPro" id="IPR002866">
    <property type="entry name" value="Maturase_MatK"/>
</dbReference>
<organism evidence="11">
    <name type="scientific">Scoliosorus ensiformis</name>
    <dbReference type="NCBI Taxonomy" id="38541"/>
    <lineage>
        <taxon>Eukaryota</taxon>
        <taxon>Viridiplantae</taxon>
        <taxon>Streptophyta</taxon>
        <taxon>Embryophyta</taxon>
        <taxon>Tracheophyta</taxon>
        <taxon>Polypodiopsida</taxon>
        <taxon>Polypodiidae</taxon>
        <taxon>Polypodiales</taxon>
        <taxon>Pteridineae</taxon>
        <taxon>Pteridaceae</taxon>
        <taxon>Vittarioideae</taxon>
        <taxon>Scoliosorus</taxon>
    </lineage>
</organism>
<feature type="domain" description="Domain X" evidence="9">
    <location>
        <begin position="335"/>
        <end position="430"/>
    </location>
</feature>
<dbReference type="PANTHER" id="PTHR34811">
    <property type="entry name" value="MATURASE K"/>
    <property type="match status" value="1"/>
</dbReference>
<protein>
    <submittedName>
        <fullName evidence="11">Maturase K</fullName>
    </submittedName>
</protein>
<evidence type="ECO:0000256" key="7">
    <source>
        <dbReference type="RuleBase" id="RU004226"/>
    </source>
</evidence>
<dbReference type="PANTHER" id="PTHR34811:SF1">
    <property type="entry name" value="MATURASE K"/>
    <property type="match status" value="1"/>
</dbReference>
<evidence type="ECO:0000256" key="4">
    <source>
        <dbReference type="ARBA" id="ARBA00022664"/>
    </source>
</evidence>
<dbReference type="RefSeq" id="YP_009549338.1">
    <property type="nucleotide sequence ID" value="NC_040218.1"/>
</dbReference>
<keyword evidence="8" id="KW-0472">Membrane</keyword>
<dbReference type="GO" id="GO:0009507">
    <property type="term" value="C:chloroplast"/>
    <property type="evidence" value="ECO:0007669"/>
    <property type="project" value="InterPro"/>
</dbReference>
<evidence type="ECO:0000256" key="3">
    <source>
        <dbReference type="ARBA" id="ARBA00022640"/>
    </source>
</evidence>
<comment type="subcellular location">
    <subcellularLocation>
        <location evidence="1">Plastid</location>
    </subcellularLocation>
</comment>
<accession>A0A3G5CU98</accession>
<keyword evidence="8" id="KW-1133">Transmembrane helix</keyword>
<geneLocation type="chloroplast" evidence="11"/>
<name>A0A3G5CU98_9MONI</name>
<dbReference type="EMBL" id="MH173090">
    <property type="protein sequence ID" value="AYW16487.1"/>
    <property type="molecule type" value="Genomic_DNA"/>
</dbReference>
<evidence type="ECO:0000313" key="11">
    <source>
        <dbReference type="EMBL" id="AYW16487.1"/>
    </source>
</evidence>
<keyword evidence="6" id="KW-0694">RNA-binding</keyword>
<evidence type="ECO:0000256" key="6">
    <source>
        <dbReference type="ARBA" id="ARBA00022884"/>
    </source>
</evidence>
<keyword evidence="7 11" id="KW-0150">Chloroplast</keyword>
<reference evidence="11" key="1">
    <citation type="journal article" date="2018" name="Genome Biol. Evol.">
        <title>Mobile Elements Shape Plastome Evolution in Ferns.</title>
        <authorList>
            <person name="Robison T.A."/>
            <person name="Grusz A.L."/>
            <person name="Wolf P.G."/>
            <person name="Mower J.P."/>
            <person name="Fauskee B.D."/>
            <person name="Sosa K."/>
            <person name="Schuettpelz E.L."/>
        </authorList>
    </citation>
    <scope>NUCLEOTIDE SEQUENCE</scope>
</reference>
<gene>
    <name evidence="11" type="primary">matK</name>
</gene>
<dbReference type="GO" id="GO:0008033">
    <property type="term" value="P:tRNA processing"/>
    <property type="evidence" value="ECO:0007669"/>
    <property type="project" value="UniProtKB-KW"/>
</dbReference>